<reference evidence="9" key="2">
    <citation type="journal article" date="2023" name="IMA Fungus">
        <title>Comparative genomic study of the Penicillium genus elucidates a diverse pangenome and 15 lateral gene transfer events.</title>
        <authorList>
            <person name="Petersen C."/>
            <person name="Sorensen T."/>
            <person name="Nielsen M.R."/>
            <person name="Sondergaard T.E."/>
            <person name="Sorensen J.L."/>
            <person name="Fitzpatrick D.A."/>
            <person name="Frisvad J.C."/>
            <person name="Nielsen K.L."/>
        </authorList>
    </citation>
    <scope>NUCLEOTIDE SEQUENCE</scope>
    <source>
        <strain evidence="9">IBT 29677</strain>
    </source>
</reference>
<accession>A0A9W9SHK2</accession>
<dbReference type="GeneID" id="81375472"/>
<reference evidence="9" key="1">
    <citation type="submission" date="2022-12" db="EMBL/GenBank/DDBJ databases">
        <authorList>
            <person name="Petersen C."/>
        </authorList>
    </citation>
    <scope>NUCLEOTIDE SEQUENCE</scope>
    <source>
        <strain evidence="9">IBT 29677</strain>
    </source>
</reference>
<dbReference type="InterPro" id="IPR049326">
    <property type="entry name" value="Rhodopsin_dom_fungi"/>
</dbReference>
<evidence type="ECO:0000256" key="1">
    <source>
        <dbReference type="ARBA" id="ARBA00004141"/>
    </source>
</evidence>
<dbReference type="EMBL" id="JAPZBU010000011">
    <property type="protein sequence ID" value="KAJ5378736.1"/>
    <property type="molecule type" value="Genomic_DNA"/>
</dbReference>
<feature type="transmembrane region" description="Helical" evidence="7">
    <location>
        <begin position="212"/>
        <end position="236"/>
    </location>
</feature>
<dbReference type="PANTHER" id="PTHR33048">
    <property type="entry name" value="PTH11-LIKE INTEGRAL MEMBRANE PROTEIN (AFU_ORTHOLOGUE AFUA_5G11245)"/>
    <property type="match status" value="1"/>
</dbReference>
<evidence type="ECO:0000256" key="4">
    <source>
        <dbReference type="ARBA" id="ARBA00023136"/>
    </source>
</evidence>
<evidence type="ECO:0000256" key="6">
    <source>
        <dbReference type="SAM" id="MobiDB-lite"/>
    </source>
</evidence>
<keyword evidence="3 7" id="KW-1133">Transmembrane helix</keyword>
<dbReference type="RefSeq" id="XP_056482522.1">
    <property type="nucleotide sequence ID" value="XM_056636492.1"/>
</dbReference>
<comment type="similarity">
    <text evidence="5">Belongs to the SAT4 family.</text>
</comment>
<feature type="region of interest" description="Disordered" evidence="6">
    <location>
        <begin position="347"/>
        <end position="374"/>
    </location>
</feature>
<evidence type="ECO:0000313" key="9">
    <source>
        <dbReference type="EMBL" id="KAJ5378736.1"/>
    </source>
</evidence>
<sequence>MQLPPAAVLATWTPNYVNPTTRGHGAMIINVVFIILAIIVVGLRLYTRLRITCSTGVDDILIVIALLFAVAMVVVTSYATEVWGAGKGSNKVFNWAFIGSMVFVGTTCTLFTFFSIFQCSPVKAYWNVEPQYKHKCMNSGDILFAASVINIFTDFLVTALPMPLIWSLKLPARQRLAVISIFGVGIIVNIAGSFRTYFVWQAFVVGYDTTWMGWPVLISAAIEINLGLICSSAPALRPLIAAVLPRLLQSTRNVGYSYNQRSRSQKLWNSTSRSRNSHMVVGHALDSRQADYESDRFEIMRTVEMESWTESRLAHHNNMGHAYDISTENTRTGSPDHGIELKQTATVYSSAASDKSSGSLPRTAVSPFEERYPH</sequence>
<proteinExistence type="inferred from homology"/>
<dbReference type="AlphaFoldDB" id="A0A9W9SHK2"/>
<feature type="transmembrane region" description="Helical" evidence="7">
    <location>
        <begin position="92"/>
        <end position="117"/>
    </location>
</feature>
<feature type="domain" description="Rhodopsin" evidence="8">
    <location>
        <begin position="90"/>
        <end position="241"/>
    </location>
</feature>
<feature type="transmembrane region" description="Helical" evidence="7">
    <location>
        <begin position="142"/>
        <end position="164"/>
    </location>
</feature>
<name>A0A9W9SHK2_9EURO</name>
<keyword evidence="4 7" id="KW-0472">Membrane</keyword>
<dbReference type="Proteomes" id="UP001147747">
    <property type="component" value="Unassembled WGS sequence"/>
</dbReference>
<evidence type="ECO:0000256" key="3">
    <source>
        <dbReference type="ARBA" id="ARBA00022989"/>
    </source>
</evidence>
<keyword evidence="2 7" id="KW-0812">Transmembrane</keyword>
<dbReference type="OrthoDB" id="4525788at2759"/>
<feature type="transmembrane region" description="Helical" evidence="7">
    <location>
        <begin position="27"/>
        <end position="47"/>
    </location>
</feature>
<dbReference type="GO" id="GO:0016020">
    <property type="term" value="C:membrane"/>
    <property type="evidence" value="ECO:0007669"/>
    <property type="project" value="UniProtKB-SubCell"/>
</dbReference>
<evidence type="ECO:0000256" key="5">
    <source>
        <dbReference type="ARBA" id="ARBA00038359"/>
    </source>
</evidence>
<feature type="compositionally biased region" description="Low complexity" evidence="6">
    <location>
        <begin position="349"/>
        <end position="359"/>
    </location>
</feature>
<keyword evidence="10" id="KW-1185">Reference proteome</keyword>
<evidence type="ECO:0000256" key="2">
    <source>
        <dbReference type="ARBA" id="ARBA00022692"/>
    </source>
</evidence>
<dbReference type="InterPro" id="IPR052337">
    <property type="entry name" value="SAT4-like"/>
</dbReference>
<dbReference type="PANTHER" id="PTHR33048:SF129">
    <property type="entry name" value="INTEGRAL MEMBRANE PROTEIN-RELATED"/>
    <property type="match status" value="1"/>
</dbReference>
<evidence type="ECO:0000256" key="7">
    <source>
        <dbReference type="SAM" id="Phobius"/>
    </source>
</evidence>
<evidence type="ECO:0000313" key="10">
    <source>
        <dbReference type="Proteomes" id="UP001147747"/>
    </source>
</evidence>
<feature type="transmembrane region" description="Helical" evidence="7">
    <location>
        <begin position="176"/>
        <end position="200"/>
    </location>
</feature>
<dbReference type="Pfam" id="PF20684">
    <property type="entry name" value="Fung_rhodopsin"/>
    <property type="match status" value="1"/>
</dbReference>
<organism evidence="9 10">
    <name type="scientific">Penicillium cosmopolitanum</name>
    <dbReference type="NCBI Taxonomy" id="1131564"/>
    <lineage>
        <taxon>Eukaryota</taxon>
        <taxon>Fungi</taxon>
        <taxon>Dikarya</taxon>
        <taxon>Ascomycota</taxon>
        <taxon>Pezizomycotina</taxon>
        <taxon>Eurotiomycetes</taxon>
        <taxon>Eurotiomycetidae</taxon>
        <taxon>Eurotiales</taxon>
        <taxon>Aspergillaceae</taxon>
        <taxon>Penicillium</taxon>
    </lineage>
</organism>
<protein>
    <recommendedName>
        <fullName evidence="8">Rhodopsin domain-containing protein</fullName>
    </recommendedName>
</protein>
<gene>
    <name evidence="9" type="ORF">N7509_011855</name>
</gene>
<comment type="caution">
    <text evidence="9">The sequence shown here is derived from an EMBL/GenBank/DDBJ whole genome shotgun (WGS) entry which is preliminary data.</text>
</comment>
<evidence type="ECO:0000259" key="8">
    <source>
        <dbReference type="Pfam" id="PF20684"/>
    </source>
</evidence>
<feature type="transmembrane region" description="Helical" evidence="7">
    <location>
        <begin position="59"/>
        <end position="80"/>
    </location>
</feature>
<comment type="subcellular location">
    <subcellularLocation>
        <location evidence="1">Membrane</location>
        <topology evidence="1">Multi-pass membrane protein</topology>
    </subcellularLocation>
</comment>